<keyword evidence="2" id="KW-1185">Reference proteome</keyword>
<evidence type="ECO:0000313" key="2">
    <source>
        <dbReference type="Proteomes" id="UP000626844"/>
    </source>
</evidence>
<dbReference type="EMBL" id="JACXAI010000050">
    <property type="protein sequence ID" value="MBD1383316.1"/>
    <property type="molecule type" value="Genomic_DNA"/>
</dbReference>
<evidence type="ECO:0000313" key="1">
    <source>
        <dbReference type="EMBL" id="MBD1383316.1"/>
    </source>
</evidence>
<dbReference type="AlphaFoldDB" id="A0A926NSW1"/>
<dbReference type="RefSeq" id="WP_191162364.1">
    <property type="nucleotide sequence ID" value="NZ_JACXAI010000050.1"/>
</dbReference>
<reference evidence="1" key="1">
    <citation type="submission" date="2020-09" db="EMBL/GenBank/DDBJ databases">
        <title>A novel bacterium of genus Bacillus, isolated from South China Sea.</title>
        <authorList>
            <person name="Huang H."/>
            <person name="Mo K."/>
            <person name="Hu Y."/>
        </authorList>
    </citation>
    <scope>NUCLEOTIDE SEQUENCE</scope>
    <source>
        <strain evidence="1">IB182487</strain>
    </source>
</reference>
<gene>
    <name evidence="1" type="ORF">IC621_24320</name>
</gene>
<protein>
    <submittedName>
        <fullName evidence="1">Uncharacterized protein</fullName>
    </submittedName>
</protein>
<comment type="caution">
    <text evidence="1">The sequence shown here is derived from an EMBL/GenBank/DDBJ whole genome shotgun (WGS) entry which is preliminary data.</text>
</comment>
<organism evidence="1 2">
    <name type="scientific">Metabacillus arenae</name>
    <dbReference type="NCBI Taxonomy" id="2771434"/>
    <lineage>
        <taxon>Bacteria</taxon>
        <taxon>Bacillati</taxon>
        <taxon>Bacillota</taxon>
        <taxon>Bacilli</taxon>
        <taxon>Bacillales</taxon>
        <taxon>Bacillaceae</taxon>
        <taxon>Metabacillus</taxon>
    </lineage>
</organism>
<dbReference type="Proteomes" id="UP000626844">
    <property type="component" value="Unassembled WGS sequence"/>
</dbReference>
<sequence length="62" mass="7573">MKTEEILLTEQERVIVQKLKQEMYNALTLKHMNFYKEEIEKIYAQAKRRQSFVTCHVQKDQI</sequence>
<name>A0A926NSW1_9BACI</name>
<proteinExistence type="predicted"/>
<accession>A0A926NSW1</accession>